<dbReference type="PANTHER" id="PTHR10513">
    <property type="entry name" value="DEOXYNUCLEOSIDE KINASE"/>
    <property type="match status" value="1"/>
</dbReference>
<dbReference type="PIRSF" id="PIRSF000705">
    <property type="entry name" value="DNK"/>
    <property type="match status" value="1"/>
</dbReference>
<dbReference type="GO" id="GO:0005737">
    <property type="term" value="C:cytoplasm"/>
    <property type="evidence" value="ECO:0007669"/>
    <property type="project" value="TreeGrafter"/>
</dbReference>
<name>A0A6C0EHN9_9ZZZZ</name>
<evidence type="ECO:0000259" key="1">
    <source>
        <dbReference type="Pfam" id="PF01712"/>
    </source>
</evidence>
<dbReference type="Gene3D" id="3.40.50.300">
    <property type="entry name" value="P-loop containing nucleotide triphosphate hydrolases"/>
    <property type="match status" value="1"/>
</dbReference>
<dbReference type="PANTHER" id="PTHR10513:SF35">
    <property type="entry name" value="DEOXYADENOSINE KINASE"/>
    <property type="match status" value="1"/>
</dbReference>
<sequence>MQDIKIVSIEGNIGSGKSTFLKHLETYFLDKGHTHVIFVDEPVDEWNDIHDKKGETILKKFYEDSEKYSFPFQMMAFITRYTKIKKAMAKAIQIKEININNPFGRGNPIVVTERCLYTDKYVFAQMLYDDKKIEEINYIIYNKWFDEFARELPVHKIIYIDTKSEMCHNRIAKRSRNGESNIPLTYLENCEKYHNTMIQTRIVDGTILYKIDGNRDMNDKVSYDNLLEMSYHFINKQ</sequence>
<dbReference type="Pfam" id="PF01712">
    <property type="entry name" value="dNK"/>
    <property type="match status" value="1"/>
</dbReference>
<dbReference type="InterPro" id="IPR027417">
    <property type="entry name" value="P-loop_NTPase"/>
</dbReference>
<dbReference type="InterPro" id="IPR031314">
    <property type="entry name" value="DNK_dom"/>
</dbReference>
<feature type="domain" description="Deoxynucleoside kinase" evidence="1">
    <location>
        <begin position="7"/>
        <end position="230"/>
    </location>
</feature>
<proteinExistence type="predicted"/>
<dbReference type="InterPro" id="IPR050566">
    <property type="entry name" value="Deoxyribonucleoside_kinase"/>
</dbReference>
<reference evidence="2" key="1">
    <citation type="journal article" date="2020" name="Nature">
        <title>Giant virus diversity and host interactions through global metagenomics.</title>
        <authorList>
            <person name="Schulz F."/>
            <person name="Roux S."/>
            <person name="Paez-Espino D."/>
            <person name="Jungbluth S."/>
            <person name="Walsh D.A."/>
            <person name="Denef V.J."/>
            <person name="McMahon K.D."/>
            <person name="Konstantinidis K.T."/>
            <person name="Eloe-Fadrosh E.A."/>
            <person name="Kyrpides N.C."/>
            <person name="Woyke T."/>
        </authorList>
    </citation>
    <scope>NUCLEOTIDE SEQUENCE</scope>
    <source>
        <strain evidence="2">GVMAG-M-3300001348-25</strain>
    </source>
</reference>
<protein>
    <recommendedName>
        <fullName evidence="1">Deoxynucleoside kinase domain-containing protein</fullName>
    </recommendedName>
</protein>
<dbReference type="EMBL" id="MN738854">
    <property type="protein sequence ID" value="QHT28302.1"/>
    <property type="molecule type" value="Genomic_DNA"/>
</dbReference>
<dbReference type="SUPFAM" id="SSF52540">
    <property type="entry name" value="P-loop containing nucleoside triphosphate hydrolases"/>
    <property type="match status" value="1"/>
</dbReference>
<dbReference type="GO" id="GO:0019136">
    <property type="term" value="F:deoxynucleoside kinase activity"/>
    <property type="evidence" value="ECO:0007669"/>
    <property type="project" value="InterPro"/>
</dbReference>
<accession>A0A6C0EHN9</accession>
<evidence type="ECO:0000313" key="2">
    <source>
        <dbReference type="EMBL" id="QHT28302.1"/>
    </source>
</evidence>
<dbReference type="GO" id="GO:0005524">
    <property type="term" value="F:ATP binding"/>
    <property type="evidence" value="ECO:0007669"/>
    <property type="project" value="InterPro"/>
</dbReference>
<organism evidence="2">
    <name type="scientific">viral metagenome</name>
    <dbReference type="NCBI Taxonomy" id="1070528"/>
    <lineage>
        <taxon>unclassified sequences</taxon>
        <taxon>metagenomes</taxon>
        <taxon>organismal metagenomes</taxon>
    </lineage>
</organism>
<dbReference type="InterPro" id="IPR002624">
    <property type="entry name" value="DCK/DGK"/>
</dbReference>
<dbReference type="AlphaFoldDB" id="A0A6C0EHN9"/>